<reference evidence="2 4" key="2">
    <citation type="journal article" date="2019" name="Int. J. Syst. Evol. Microbiol.">
        <title>The Global Catalogue of Microorganisms (GCM) 10K type strain sequencing project: providing services to taxonomists for standard genome sequencing and annotation.</title>
        <authorList>
            <consortium name="The Broad Institute Genomics Platform"/>
            <consortium name="The Broad Institute Genome Sequencing Center for Infectious Disease"/>
            <person name="Wu L."/>
            <person name="Ma J."/>
        </authorList>
    </citation>
    <scope>NUCLEOTIDE SEQUENCE [LARGE SCALE GENOMIC DNA]</scope>
    <source>
        <strain evidence="2 4">JCM 6835</strain>
    </source>
</reference>
<dbReference type="EMBL" id="BAAATE010000002">
    <property type="protein sequence ID" value="GAA2645691.1"/>
    <property type="molecule type" value="Genomic_DNA"/>
</dbReference>
<sequence length="68" mass="7273">MDEEMATVIRPDEMSETRPCPSCRGVGSKLRISRRALLVAQDGTDQEMGGERACLDCLGDGRAEGSGT</sequence>
<accession>A0ABP6FAW6</accession>
<dbReference type="Proteomes" id="UP001501666">
    <property type="component" value="Unassembled WGS sequence"/>
</dbReference>
<evidence type="ECO:0000313" key="2">
    <source>
        <dbReference type="EMBL" id="GAA2645691.1"/>
    </source>
</evidence>
<dbReference type="EMBL" id="BAAATE010000027">
    <property type="protein sequence ID" value="GAA2686316.1"/>
    <property type="molecule type" value="Genomic_DNA"/>
</dbReference>
<proteinExistence type="predicted"/>
<comment type="caution">
    <text evidence="3">The sequence shown here is derived from an EMBL/GenBank/DDBJ whole genome shotgun (WGS) entry which is preliminary data.</text>
</comment>
<gene>
    <name evidence="2" type="ORF">GCM10010412_007800</name>
    <name evidence="3" type="ORF">GCM10010412_073740</name>
</gene>
<feature type="region of interest" description="Disordered" evidence="1">
    <location>
        <begin position="1"/>
        <end position="23"/>
    </location>
</feature>
<evidence type="ECO:0000313" key="3">
    <source>
        <dbReference type="EMBL" id="GAA2686316.1"/>
    </source>
</evidence>
<reference evidence="3" key="3">
    <citation type="submission" date="2023-12" db="EMBL/GenBank/DDBJ databases">
        <authorList>
            <person name="Sun Q."/>
            <person name="Inoue M."/>
        </authorList>
    </citation>
    <scope>NUCLEOTIDE SEQUENCE</scope>
    <source>
        <strain evidence="3">JCM 6835</strain>
    </source>
</reference>
<reference evidence="3" key="1">
    <citation type="journal article" date="2014" name="Int. J. Syst. Evol. Microbiol.">
        <title>Complete genome of a new Firmicutes species belonging to the dominant human colonic microbiota ('Ruminococcus bicirculans') reveals two chromosomes and a selective capacity to utilize plant glucans.</title>
        <authorList>
            <consortium name="NISC Comparative Sequencing Program"/>
            <person name="Wegmann U."/>
            <person name="Louis P."/>
            <person name="Goesmann A."/>
            <person name="Henrissat B."/>
            <person name="Duncan S.H."/>
            <person name="Flint H.J."/>
        </authorList>
    </citation>
    <scope>NUCLEOTIDE SEQUENCE</scope>
    <source>
        <strain evidence="3">JCM 6835</strain>
    </source>
</reference>
<name>A0ABP6FAW6_9ACTN</name>
<evidence type="ECO:0008006" key="5">
    <source>
        <dbReference type="Google" id="ProtNLM"/>
    </source>
</evidence>
<evidence type="ECO:0000313" key="4">
    <source>
        <dbReference type="Proteomes" id="UP001501666"/>
    </source>
</evidence>
<organism evidence="3 4">
    <name type="scientific">Nonomuraea recticatena</name>
    <dbReference type="NCBI Taxonomy" id="46178"/>
    <lineage>
        <taxon>Bacteria</taxon>
        <taxon>Bacillati</taxon>
        <taxon>Actinomycetota</taxon>
        <taxon>Actinomycetes</taxon>
        <taxon>Streptosporangiales</taxon>
        <taxon>Streptosporangiaceae</taxon>
        <taxon>Nonomuraea</taxon>
    </lineage>
</organism>
<evidence type="ECO:0000256" key="1">
    <source>
        <dbReference type="SAM" id="MobiDB-lite"/>
    </source>
</evidence>
<keyword evidence="4" id="KW-1185">Reference proteome</keyword>
<protein>
    <recommendedName>
        <fullName evidence="5">Molecular chaperone DnaJ</fullName>
    </recommendedName>
</protein>